<dbReference type="AlphaFoldDB" id="A0A934N6N9"/>
<reference evidence="2" key="1">
    <citation type="submission" date="2020-10" db="EMBL/GenBank/DDBJ databases">
        <title>Ca. Dormibacterota MAGs.</title>
        <authorList>
            <person name="Montgomery K."/>
        </authorList>
    </citation>
    <scope>NUCLEOTIDE SEQUENCE [LARGE SCALE GENOMIC DNA]</scope>
    <source>
        <strain evidence="2">SC8812_S17_10</strain>
    </source>
</reference>
<dbReference type="EMBL" id="JAEKNR010000077">
    <property type="protein sequence ID" value="MBJ7597771.1"/>
    <property type="molecule type" value="Genomic_DNA"/>
</dbReference>
<proteinExistence type="predicted"/>
<protein>
    <submittedName>
        <fullName evidence="2">Uncharacterized protein</fullName>
    </submittedName>
</protein>
<organism evidence="2 3">
    <name type="scientific">Candidatus Nephthysia bennettiae</name>
    <dbReference type="NCBI Taxonomy" id="3127016"/>
    <lineage>
        <taxon>Bacteria</taxon>
        <taxon>Bacillati</taxon>
        <taxon>Candidatus Dormiibacterota</taxon>
        <taxon>Candidatus Dormibacteria</taxon>
        <taxon>Candidatus Dormibacterales</taxon>
        <taxon>Candidatus Dormibacteraceae</taxon>
        <taxon>Candidatus Nephthysia</taxon>
    </lineage>
</organism>
<accession>A0A934N6N9</accession>
<evidence type="ECO:0000313" key="2">
    <source>
        <dbReference type="EMBL" id="MBJ7597771.1"/>
    </source>
</evidence>
<dbReference type="RefSeq" id="WP_338200256.1">
    <property type="nucleotide sequence ID" value="NZ_JAEKNR010000077.1"/>
</dbReference>
<gene>
    <name evidence="2" type="ORF">JF922_06765</name>
</gene>
<evidence type="ECO:0000313" key="3">
    <source>
        <dbReference type="Proteomes" id="UP000612893"/>
    </source>
</evidence>
<dbReference type="Proteomes" id="UP000612893">
    <property type="component" value="Unassembled WGS sequence"/>
</dbReference>
<name>A0A934N6N9_9BACT</name>
<feature type="region of interest" description="Disordered" evidence="1">
    <location>
        <begin position="532"/>
        <end position="552"/>
    </location>
</feature>
<evidence type="ECO:0000256" key="1">
    <source>
        <dbReference type="SAM" id="MobiDB-lite"/>
    </source>
</evidence>
<keyword evidence="3" id="KW-1185">Reference proteome</keyword>
<sequence>MAIRPGLVSHVGPHPLPTDGGLSPAPVQRPRLYLYLARYQHRQKNAVAATLAWLADQRQALFEVYYDSMRAGRHYGGGTPGPFGLLPGGDGDLSLLTGGLVTGARHAEALAAALQRFQTTVFCSGDVAFANMLGVAAADGAAVVHRFDEGDLIGLYDAIFSSLSSPWPRSAVMLNATPEGLEGIDAYLWPEIFYRRALGIEASAPEADLRALQDRGVQRLLTCGIPPERQLALTRLGFAVEDLRLQEAGDDYAALTARVARRWEGRRRGWIAGDPVLASYWLPTACRERRAVVFGVPQSRVLDMIRDGLRSSVEPAVLGRQYDDSDFFTLSALGRPLQVIDPGRPPLPVLAAYPPRWCPAVAEPAAEDPDDEQLLAYAREGRVLVSLVFWTGMIREIENLYALMDLLAMTGLKAGLVLTVQSLAYRPSPLDLVAVPRGQGGVFPGVEILLASCGTGAAIESLLTPEQLAAHLGTARQELARLGIPGAWWPRGWWATMDAPLVPLPRWRRPKPVRWTGSLPYPVQFRFHSRDGLQQEAAGHQPAGDDTAQPAAWRERLRGRVRDSRLKGFFSEYRPYEDYGPGELGPELVTTIREAGFDYMLSKSGFGRRPRIVARDGDFVALNYTAGRWDGWTPFETVNDVSDLRRAERHLLSRRRPGWLLGGLDSCLWAFSGELWQAAPRLAAIARFAAEGGSSGRLVNVPPRVVARYARLMDGAGRSQAEI</sequence>
<comment type="caution">
    <text evidence="2">The sequence shown here is derived from an EMBL/GenBank/DDBJ whole genome shotgun (WGS) entry which is preliminary data.</text>
</comment>
<feature type="region of interest" description="Disordered" evidence="1">
    <location>
        <begin position="1"/>
        <end position="23"/>
    </location>
</feature>